<reference evidence="2" key="1">
    <citation type="submission" date="2015-12" db="EMBL/GenBank/DDBJ databases">
        <title>De novo transcriptome assembly of four potential Pierce s Disease insect vectors from Arizona vineyards.</title>
        <authorList>
            <person name="Tassone E.E."/>
        </authorList>
    </citation>
    <scope>NUCLEOTIDE SEQUENCE</scope>
</reference>
<feature type="non-terminal residue" evidence="2">
    <location>
        <position position="180"/>
    </location>
</feature>
<sequence length="180" mass="20360">DPESSKITESTAASETTQTTDEETLKTNVESRTQTSTLNSNEESTSQDTTLSDDISQSALLDNSITFPKKLRETRSIYGYHRNPYFGNWFPAAPRATWYQSPSQAWFWTYSGSKQVPILTYTAYLPFGYVPAISALALELPLDDTRYSLLILLPTNSKGLQTMVHKLQWCPLRYIATQLK</sequence>
<gene>
    <name evidence="2" type="ORF">g.2946</name>
</gene>
<name>A0A1B6ED25_9HEMI</name>
<dbReference type="InterPro" id="IPR042185">
    <property type="entry name" value="Serpin_sf_2"/>
</dbReference>
<feature type="region of interest" description="Disordered" evidence="1">
    <location>
        <begin position="1"/>
        <end position="53"/>
    </location>
</feature>
<dbReference type="EMBL" id="GEDC01001524">
    <property type="protein sequence ID" value="JAS35774.1"/>
    <property type="molecule type" value="Transcribed_RNA"/>
</dbReference>
<feature type="compositionally biased region" description="Low complexity" evidence="1">
    <location>
        <begin position="7"/>
        <end position="19"/>
    </location>
</feature>
<dbReference type="Gene3D" id="2.30.39.10">
    <property type="entry name" value="Alpha-1-antitrypsin, domain 1"/>
    <property type="match status" value="1"/>
</dbReference>
<evidence type="ECO:0000256" key="1">
    <source>
        <dbReference type="SAM" id="MobiDB-lite"/>
    </source>
</evidence>
<feature type="non-terminal residue" evidence="2">
    <location>
        <position position="1"/>
    </location>
</feature>
<dbReference type="SUPFAM" id="SSF56574">
    <property type="entry name" value="Serpins"/>
    <property type="match status" value="1"/>
</dbReference>
<accession>A0A1B6ED25</accession>
<protein>
    <submittedName>
        <fullName evidence="2">Uncharacterized protein</fullName>
    </submittedName>
</protein>
<feature type="compositionally biased region" description="Low complexity" evidence="1">
    <location>
        <begin position="33"/>
        <end position="47"/>
    </location>
</feature>
<dbReference type="AlphaFoldDB" id="A0A1B6ED25"/>
<evidence type="ECO:0000313" key="2">
    <source>
        <dbReference type="EMBL" id="JAS35774.1"/>
    </source>
</evidence>
<organism evidence="2">
    <name type="scientific">Clastoptera arizonana</name>
    <name type="common">Arizona spittle bug</name>
    <dbReference type="NCBI Taxonomy" id="38151"/>
    <lineage>
        <taxon>Eukaryota</taxon>
        <taxon>Metazoa</taxon>
        <taxon>Ecdysozoa</taxon>
        <taxon>Arthropoda</taxon>
        <taxon>Hexapoda</taxon>
        <taxon>Insecta</taxon>
        <taxon>Pterygota</taxon>
        <taxon>Neoptera</taxon>
        <taxon>Paraneoptera</taxon>
        <taxon>Hemiptera</taxon>
        <taxon>Auchenorrhyncha</taxon>
        <taxon>Cercopoidea</taxon>
        <taxon>Clastopteridae</taxon>
        <taxon>Clastoptera</taxon>
    </lineage>
</organism>
<dbReference type="InterPro" id="IPR036186">
    <property type="entry name" value="Serpin_sf"/>
</dbReference>
<proteinExistence type="predicted"/>